<reference evidence="2 3" key="1">
    <citation type="submission" date="2023-11" db="EMBL/GenBank/DDBJ databases">
        <title>Complete genome of Pseudomonas benzenivorans BA3361.</title>
        <authorList>
            <person name="Shin S.Y."/>
            <person name="Song J."/>
            <person name="Kang H."/>
        </authorList>
    </citation>
    <scope>NUCLEOTIDE SEQUENCE [LARGE SCALE GENOMIC DNA]</scope>
    <source>
        <strain evidence="2 3">HNIBRBA3361</strain>
    </source>
</reference>
<evidence type="ECO:0000313" key="3">
    <source>
        <dbReference type="Proteomes" id="UP001305928"/>
    </source>
</evidence>
<dbReference type="Proteomes" id="UP001305928">
    <property type="component" value="Chromosome"/>
</dbReference>
<protein>
    <recommendedName>
        <fullName evidence="4">Lipoprotein</fullName>
    </recommendedName>
</protein>
<gene>
    <name evidence="2" type="ORF">SBP02_06515</name>
</gene>
<dbReference type="RefSeq" id="WP_318645581.1">
    <property type="nucleotide sequence ID" value="NZ_CP137892.1"/>
</dbReference>
<keyword evidence="1" id="KW-0732">Signal</keyword>
<name>A0ABZ0PZ06_9PSED</name>
<organism evidence="2 3">
    <name type="scientific">Pseudomonas benzenivorans</name>
    <dbReference type="NCBI Taxonomy" id="556533"/>
    <lineage>
        <taxon>Bacteria</taxon>
        <taxon>Pseudomonadati</taxon>
        <taxon>Pseudomonadota</taxon>
        <taxon>Gammaproteobacteria</taxon>
        <taxon>Pseudomonadales</taxon>
        <taxon>Pseudomonadaceae</taxon>
        <taxon>Pseudomonas</taxon>
    </lineage>
</organism>
<evidence type="ECO:0000313" key="2">
    <source>
        <dbReference type="EMBL" id="WPC06404.1"/>
    </source>
</evidence>
<evidence type="ECO:0000256" key="1">
    <source>
        <dbReference type="SAM" id="SignalP"/>
    </source>
</evidence>
<feature type="signal peptide" evidence="1">
    <location>
        <begin position="1"/>
        <end position="22"/>
    </location>
</feature>
<keyword evidence="3" id="KW-1185">Reference proteome</keyword>
<accession>A0ABZ0PZ06</accession>
<sequence>MPTSRPLLFALLPLFASCQVFESQPGDAGSAEQTRLQGELSQADGQLLLRPCQEQRRFVIEDAGATDIMAEATELLAGGSGPLFADVRGSLAASQQNGVDGQLNLARIYRLQHEGRGCDDPNFKRSTLHASGQEPGWSVTVGAGGLMLERQGQAAQALPFLEERLPEGRLNLTSEANGQRLELWVAPQRCVDPMSGAVQHLAAELRLNGEVLRGCGYYGGARSD</sequence>
<evidence type="ECO:0008006" key="4">
    <source>
        <dbReference type="Google" id="ProtNLM"/>
    </source>
</evidence>
<dbReference type="PROSITE" id="PS51257">
    <property type="entry name" value="PROKAR_LIPOPROTEIN"/>
    <property type="match status" value="1"/>
</dbReference>
<feature type="chain" id="PRO_5045112563" description="Lipoprotein" evidence="1">
    <location>
        <begin position="23"/>
        <end position="224"/>
    </location>
</feature>
<proteinExistence type="predicted"/>
<dbReference type="EMBL" id="CP137892">
    <property type="protein sequence ID" value="WPC06404.1"/>
    <property type="molecule type" value="Genomic_DNA"/>
</dbReference>